<name>U6M0N1_9EIME</name>
<dbReference type="PANTHER" id="PTHR45662">
    <property type="entry name" value="PHOSPHATIDYLINOSITIDE PHOSPHATASE SAC1"/>
    <property type="match status" value="1"/>
</dbReference>
<dbReference type="PROSITE" id="PS50275">
    <property type="entry name" value="SAC"/>
    <property type="match status" value="1"/>
</dbReference>
<feature type="compositionally biased region" description="Basic residues" evidence="1">
    <location>
        <begin position="236"/>
        <end position="255"/>
    </location>
</feature>
<dbReference type="PANTHER" id="PTHR45662:SF2">
    <property type="entry name" value="PHOSPHATIDYLINOSITOL-3-PHOSPHATASE SAC1"/>
    <property type="match status" value="1"/>
</dbReference>
<evidence type="ECO:0000313" key="3">
    <source>
        <dbReference type="EMBL" id="CDJ53625.1"/>
    </source>
</evidence>
<dbReference type="InterPro" id="IPR002013">
    <property type="entry name" value="SAC_dom"/>
</dbReference>
<proteinExistence type="predicted"/>
<evidence type="ECO:0000313" key="4">
    <source>
        <dbReference type="Proteomes" id="UP000030750"/>
    </source>
</evidence>
<dbReference type="Proteomes" id="UP000030750">
    <property type="component" value="Unassembled WGS sequence"/>
</dbReference>
<dbReference type="GO" id="GO:0005783">
    <property type="term" value="C:endoplasmic reticulum"/>
    <property type="evidence" value="ECO:0007669"/>
    <property type="project" value="TreeGrafter"/>
</dbReference>
<keyword evidence="4" id="KW-1185">Reference proteome</keyword>
<feature type="domain" description="SAC" evidence="2">
    <location>
        <begin position="57"/>
        <end position="149"/>
    </location>
</feature>
<dbReference type="GO" id="GO:0046856">
    <property type="term" value="P:phosphatidylinositol dephosphorylation"/>
    <property type="evidence" value="ECO:0007669"/>
    <property type="project" value="TreeGrafter"/>
</dbReference>
<dbReference type="EMBL" id="HG713373">
    <property type="protein sequence ID" value="CDJ53625.1"/>
    <property type="molecule type" value="Genomic_DNA"/>
</dbReference>
<reference evidence="3" key="1">
    <citation type="submission" date="2013-10" db="EMBL/GenBank/DDBJ databases">
        <title>Genomic analysis of the causative agents of coccidiosis in chickens.</title>
        <authorList>
            <person name="Reid A.J."/>
            <person name="Blake D."/>
            <person name="Billington K."/>
            <person name="Browne H."/>
            <person name="Dunn M."/>
            <person name="Hung S."/>
            <person name="Kawahara F."/>
            <person name="Miranda-Saavedra D."/>
            <person name="Mourier T."/>
            <person name="Nagra H."/>
            <person name="Otto T.D."/>
            <person name="Rawlings N."/>
            <person name="Sanchez A."/>
            <person name="Sanders M."/>
            <person name="Subramaniam C."/>
            <person name="Tay Y."/>
            <person name="Dear P."/>
            <person name="Doerig C."/>
            <person name="Gruber A."/>
            <person name="Parkinson J."/>
            <person name="Shirley M."/>
            <person name="Wan K.L."/>
            <person name="Berriman M."/>
            <person name="Tomley F."/>
            <person name="Pain A."/>
        </authorList>
    </citation>
    <scope>NUCLEOTIDE SEQUENCE [LARGE SCALE GENOMIC DNA]</scope>
    <source>
        <strain evidence="3">Houghton</strain>
    </source>
</reference>
<dbReference type="GO" id="GO:0043812">
    <property type="term" value="F:phosphatidylinositol-4-phosphate phosphatase activity"/>
    <property type="evidence" value="ECO:0007669"/>
    <property type="project" value="TreeGrafter"/>
</dbReference>
<accession>U6M0N1</accession>
<feature type="region of interest" description="Disordered" evidence="1">
    <location>
        <begin position="233"/>
        <end position="304"/>
    </location>
</feature>
<evidence type="ECO:0000256" key="1">
    <source>
        <dbReference type="SAM" id="MobiDB-lite"/>
    </source>
</evidence>
<dbReference type="OrthoDB" id="405996at2759"/>
<dbReference type="VEuPathDB" id="ToxoDB:EBH_0058270"/>
<feature type="compositionally biased region" description="Low complexity" evidence="1">
    <location>
        <begin position="256"/>
        <end position="304"/>
    </location>
</feature>
<feature type="region of interest" description="Disordered" evidence="1">
    <location>
        <begin position="96"/>
        <end position="125"/>
    </location>
</feature>
<sequence>MKAKAYESALGDFVERELLDAAAAVGFFCCPCEAAAAAAAAPGTSPAAAAAAAAKRQDGVIRANCLDCLDRTNVLLLVLANAAVAGDPLRYFPAARQTTHRSEDSSSREVYRHRSSAADPSQDQSSVLRDIIKKMWADQGDSVSQHYTGTGSVFSSQIKQGGRSSFSSNIDHALKSIGRFYHNTFEDSFRQEIVNLIVGQHRLSGLHAQREGLLQQQQQQQLLQLQQLQLQQQQLHRQHHRHRHHRPQHQQHQHQQHQQQQHQQQQQQQQQQQHAAFLGSSGPLPTGPSSPQQQQQRHQQQVQQQQQQQQQQQVGVCLF</sequence>
<feature type="compositionally biased region" description="Basic and acidic residues" evidence="1">
    <location>
        <begin position="100"/>
        <end position="112"/>
    </location>
</feature>
<dbReference type="AlphaFoldDB" id="U6M0N1"/>
<reference evidence="3" key="2">
    <citation type="submission" date="2013-10" db="EMBL/GenBank/DDBJ databases">
        <authorList>
            <person name="Aslett M."/>
        </authorList>
    </citation>
    <scope>NUCLEOTIDE SEQUENCE [LARGE SCALE GENOMIC DNA]</scope>
    <source>
        <strain evidence="3">Houghton</strain>
    </source>
</reference>
<protein>
    <recommendedName>
        <fullName evidence="2">SAC domain-containing protein</fullName>
    </recommendedName>
</protein>
<evidence type="ECO:0000259" key="2">
    <source>
        <dbReference type="PROSITE" id="PS50275"/>
    </source>
</evidence>
<gene>
    <name evidence="3" type="ORF">EBH_0058270</name>
</gene>
<organism evidence="3 4">
    <name type="scientific">Eimeria brunetti</name>
    <dbReference type="NCBI Taxonomy" id="51314"/>
    <lineage>
        <taxon>Eukaryota</taxon>
        <taxon>Sar</taxon>
        <taxon>Alveolata</taxon>
        <taxon>Apicomplexa</taxon>
        <taxon>Conoidasida</taxon>
        <taxon>Coccidia</taxon>
        <taxon>Eucoccidiorida</taxon>
        <taxon>Eimeriorina</taxon>
        <taxon>Eimeriidae</taxon>
        <taxon>Eimeria</taxon>
    </lineage>
</organism>